<feature type="domain" description="Glycosyl hydrolase family 13 catalytic" evidence="3">
    <location>
        <begin position="196"/>
        <end position="611"/>
    </location>
</feature>
<sequence>MGENPGTGENSDAGETAGTARPLGAARSRPFPLGLSEPLPPKGESDGKQGDGGAGSRVNVAVYAPELDDVEMYVQAPGGSWRHELLPDCSDGVHHGTVSDVPIGSRYGFRGGRVRTKERPEKPVPTDFEASGFEPKTSQLLLDPYGRYIDERTVSGTVLYSSVRMGSAFDWGQDQETAEHTPWRNTVIYEAHVKGQTMLHPDIPVELRGSYAGMSHPAMIGYLRALGITAVELLPVHFHIDEPHLQARGLKNYWGYNTLGYFAPQVSYASPAARAAGPQAVQDELKDMIKLLHAAGIEVILDVVYNHTAEGPAQLPALCWRGLGDGSYYRHANGGYADSTGCGNTLDFSEMRVVQMTLDSLRYWVQEFHIDGFRFDLAVSLARNAANEFRALHPFLIAAATDKALAGIKLIAEPWDLGSDGWQTGRFPAGWVDWNDHYRDTVRSFWLSDRAALAAGETGGTLAPLADSLAGSADLFAPSGRSQLASINFVTAHDGFTLADLVSYNHKDNTANGEDNRDGPDHNRSWNHGVEGPTHDRGILSARARTARNMMATLMLSLGVPMITAGDEIGRSQQGNNNAYCQDNESAWLDWTMDEPAREMLAATKRLIRVRRDFLADQPSGYPARGESSYLHWYAQDGTLMTQERWRNPTDRVLQMLMGSPAGLLDGLVIFNGGCAQASVTLPDLTDEDGAGRIFELRFTTAEDHSVRQSERTIAGGTCRVEANSISIYRC</sequence>
<evidence type="ECO:0000313" key="4">
    <source>
        <dbReference type="EMBL" id="MBG0741664.1"/>
    </source>
</evidence>
<keyword evidence="5" id="KW-1185">Reference proteome</keyword>
<dbReference type="InterPro" id="IPR014756">
    <property type="entry name" value="Ig_E-set"/>
</dbReference>
<dbReference type="Gene3D" id="2.60.40.1180">
    <property type="entry name" value="Golgi alpha-mannosidase II"/>
    <property type="match status" value="1"/>
</dbReference>
<dbReference type="Gene3D" id="2.60.40.10">
    <property type="entry name" value="Immunoglobulins"/>
    <property type="match status" value="1"/>
</dbReference>
<feature type="region of interest" description="Disordered" evidence="2">
    <location>
        <begin position="509"/>
        <end position="538"/>
    </location>
</feature>
<proteinExistence type="inferred from homology"/>
<dbReference type="GO" id="GO:0004135">
    <property type="term" value="F:amylo-alpha-1,6-glucosidase activity"/>
    <property type="evidence" value="ECO:0007669"/>
    <property type="project" value="InterPro"/>
</dbReference>
<comment type="similarity">
    <text evidence="1">Belongs to the glycosyl hydrolase 13 family.</text>
</comment>
<dbReference type="CDD" id="cd11326">
    <property type="entry name" value="AmyAc_Glg_debranch"/>
    <property type="match status" value="1"/>
</dbReference>
<gene>
    <name evidence="4" type="primary">glgX</name>
    <name evidence="4" type="ORF">IV500_20095</name>
</gene>
<dbReference type="SMART" id="SM00642">
    <property type="entry name" value="Aamy"/>
    <property type="match status" value="1"/>
</dbReference>
<dbReference type="InterPro" id="IPR017853">
    <property type="entry name" value="GH"/>
</dbReference>
<protein>
    <submittedName>
        <fullName evidence="4">Glycogen debranching protein GlgX</fullName>
    </submittedName>
</protein>
<comment type="caution">
    <text evidence="4">The sequence shown here is derived from an EMBL/GenBank/DDBJ whole genome shotgun (WGS) entry which is preliminary data.</text>
</comment>
<dbReference type="SUPFAM" id="SSF51011">
    <property type="entry name" value="Glycosyl hydrolase domain"/>
    <property type="match status" value="1"/>
</dbReference>
<name>A0A931CUJ6_9MICC</name>
<evidence type="ECO:0000259" key="3">
    <source>
        <dbReference type="SMART" id="SM00642"/>
    </source>
</evidence>
<dbReference type="InterPro" id="IPR013780">
    <property type="entry name" value="Glyco_hydro_b"/>
</dbReference>
<dbReference type="Gene3D" id="3.20.20.80">
    <property type="entry name" value="Glycosidases"/>
    <property type="match status" value="1"/>
</dbReference>
<dbReference type="SUPFAM" id="SSF81296">
    <property type="entry name" value="E set domains"/>
    <property type="match status" value="1"/>
</dbReference>
<evidence type="ECO:0000313" key="5">
    <source>
        <dbReference type="Proteomes" id="UP000655366"/>
    </source>
</evidence>
<organism evidence="4 5">
    <name type="scientific">Arthrobacter terrae</name>
    <dbReference type="NCBI Taxonomy" id="2935737"/>
    <lineage>
        <taxon>Bacteria</taxon>
        <taxon>Bacillati</taxon>
        <taxon>Actinomycetota</taxon>
        <taxon>Actinomycetes</taxon>
        <taxon>Micrococcales</taxon>
        <taxon>Micrococcaceae</taxon>
        <taxon>Arthrobacter</taxon>
    </lineage>
</organism>
<dbReference type="InterPro" id="IPR011837">
    <property type="entry name" value="Glycogen_debranch_GlgX"/>
</dbReference>
<dbReference type="InterPro" id="IPR006047">
    <property type="entry name" value="GH13_cat_dom"/>
</dbReference>
<dbReference type="GO" id="GO:0005980">
    <property type="term" value="P:glycogen catabolic process"/>
    <property type="evidence" value="ECO:0007669"/>
    <property type="project" value="InterPro"/>
</dbReference>
<feature type="region of interest" description="Disordered" evidence="2">
    <location>
        <begin position="1"/>
        <end position="56"/>
    </location>
</feature>
<dbReference type="PANTHER" id="PTHR43002">
    <property type="entry name" value="GLYCOGEN DEBRANCHING ENZYME"/>
    <property type="match status" value="1"/>
</dbReference>
<feature type="compositionally biased region" description="Basic and acidic residues" evidence="2">
    <location>
        <begin position="509"/>
        <end position="524"/>
    </location>
</feature>
<feature type="compositionally biased region" description="Basic and acidic residues" evidence="2">
    <location>
        <begin position="115"/>
        <end position="124"/>
    </location>
</feature>
<feature type="region of interest" description="Disordered" evidence="2">
    <location>
        <begin position="109"/>
        <end position="132"/>
    </location>
</feature>
<dbReference type="NCBIfam" id="TIGR02100">
    <property type="entry name" value="glgX_debranch"/>
    <property type="match status" value="1"/>
</dbReference>
<dbReference type="InterPro" id="IPR013783">
    <property type="entry name" value="Ig-like_fold"/>
</dbReference>
<accession>A0A931CUJ6</accession>
<reference evidence="4 5" key="1">
    <citation type="submission" date="2020-11" db="EMBL/GenBank/DDBJ databases">
        <title>Arthrobacter antarcticus sp. nov., isolated from Antarctic Soil.</title>
        <authorList>
            <person name="Li J."/>
        </authorList>
    </citation>
    <scope>NUCLEOTIDE SEQUENCE [LARGE SCALE GENOMIC DNA]</scope>
    <source>
        <strain evidence="4 5">Z1-20</strain>
    </source>
</reference>
<dbReference type="SUPFAM" id="SSF51445">
    <property type="entry name" value="(Trans)glycosidases"/>
    <property type="match status" value="1"/>
</dbReference>
<dbReference type="Proteomes" id="UP000655366">
    <property type="component" value="Unassembled WGS sequence"/>
</dbReference>
<evidence type="ECO:0000256" key="2">
    <source>
        <dbReference type="SAM" id="MobiDB-lite"/>
    </source>
</evidence>
<evidence type="ECO:0000256" key="1">
    <source>
        <dbReference type="ARBA" id="ARBA00008061"/>
    </source>
</evidence>
<dbReference type="EMBL" id="JADNYM010000036">
    <property type="protein sequence ID" value="MBG0741664.1"/>
    <property type="molecule type" value="Genomic_DNA"/>
</dbReference>
<dbReference type="AlphaFoldDB" id="A0A931CUJ6"/>